<keyword evidence="5" id="KW-1185">Reference proteome</keyword>
<keyword evidence="1" id="KW-0677">Repeat</keyword>
<name>A0A2I0BB99_9ASPA</name>
<dbReference type="Pfam" id="PF13499">
    <property type="entry name" value="EF-hand_7"/>
    <property type="match status" value="2"/>
</dbReference>
<gene>
    <name evidence="4" type="ORF">AXF42_Ash019085</name>
</gene>
<proteinExistence type="predicted"/>
<dbReference type="STRING" id="1088818.A0A2I0BB99"/>
<dbReference type="AlphaFoldDB" id="A0A2I0BB99"/>
<dbReference type="InterPro" id="IPR002048">
    <property type="entry name" value="EF_hand_dom"/>
</dbReference>
<dbReference type="FunFam" id="1.10.238.10:FF:000178">
    <property type="entry name" value="Calmodulin-2 A"/>
    <property type="match status" value="1"/>
</dbReference>
<dbReference type="CDD" id="cd00051">
    <property type="entry name" value="EFh"/>
    <property type="match status" value="1"/>
</dbReference>
<dbReference type="PROSITE" id="PS50222">
    <property type="entry name" value="EF_HAND_2"/>
    <property type="match status" value="2"/>
</dbReference>
<dbReference type="SMART" id="SM00054">
    <property type="entry name" value="EFh"/>
    <property type="match status" value="4"/>
</dbReference>
<evidence type="ECO:0000313" key="4">
    <source>
        <dbReference type="EMBL" id="PKA65073.1"/>
    </source>
</evidence>
<evidence type="ECO:0000256" key="1">
    <source>
        <dbReference type="ARBA" id="ARBA00022737"/>
    </source>
</evidence>
<dbReference type="InterPro" id="IPR018247">
    <property type="entry name" value="EF_Hand_1_Ca_BS"/>
</dbReference>
<evidence type="ECO:0000313" key="5">
    <source>
        <dbReference type="Proteomes" id="UP000236161"/>
    </source>
</evidence>
<dbReference type="InterPro" id="IPR050145">
    <property type="entry name" value="Centrin_CML-like"/>
</dbReference>
<protein>
    <recommendedName>
        <fullName evidence="3">EF-hand domain-containing protein</fullName>
    </recommendedName>
</protein>
<dbReference type="GO" id="GO:0005509">
    <property type="term" value="F:calcium ion binding"/>
    <property type="evidence" value="ECO:0007669"/>
    <property type="project" value="InterPro"/>
</dbReference>
<feature type="domain" description="EF-hand" evidence="3">
    <location>
        <begin position="87"/>
        <end position="122"/>
    </location>
</feature>
<dbReference type="EMBL" id="KZ451898">
    <property type="protein sequence ID" value="PKA65073.1"/>
    <property type="molecule type" value="Genomic_DNA"/>
</dbReference>
<dbReference type="PROSITE" id="PS00018">
    <property type="entry name" value="EF_HAND_1"/>
    <property type="match status" value="2"/>
</dbReference>
<dbReference type="SUPFAM" id="SSF47473">
    <property type="entry name" value="EF-hand"/>
    <property type="match status" value="1"/>
</dbReference>
<sequence length="157" mass="17079">MCPSGRHLRRDHAAGSPDIRPAFEILDSDRDGRISRDDLRTFYSCRCSGGIASDDDISAMMAAADADLSGFVEFEEFQSVILGGRGIRGGIMEEAFRLMDSDGDGRVGFEDLKAYLGWAGIPVRDEEVREMIRAGGVDESAGVGFDDLLRLLAVDLN</sequence>
<evidence type="ECO:0000256" key="2">
    <source>
        <dbReference type="ARBA" id="ARBA00022837"/>
    </source>
</evidence>
<keyword evidence="2" id="KW-0106">Calcium</keyword>
<dbReference type="PANTHER" id="PTHR23050">
    <property type="entry name" value="CALCIUM BINDING PROTEIN"/>
    <property type="match status" value="1"/>
</dbReference>
<feature type="domain" description="EF-hand" evidence="3">
    <location>
        <begin position="22"/>
        <end position="49"/>
    </location>
</feature>
<accession>A0A2I0BB99</accession>
<dbReference type="GO" id="GO:0043226">
    <property type="term" value="C:organelle"/>
    <property type="evidence" value="ECO:0007669"/>
    <property type="project" value="UniProtKB-ARBA"/>
</dbReference>
<reference evidence="4 5" key="1">
    <citation type="journal article" date="2017" name="Nature">
        <title>The Apostasia genome and the evolution of orchids.</title>
        <authorList>
            <person name="Zhang G.Q."/>
            <person name="Liu K.W."/>
            <person name="Li Z."/>
            <person name="Lohaus R."/>
            <person name="Hsiao Y.Y."/>
            <person name="Niu S.C."/>
            <person name="Wang J.Y."/>
            <person name="Lin Y.C."/>
            <person name="Xu Q."/>
            <person name="Chen L.J."/>
            <person name="Yoshida K."/>
            <person name="Fujiwara S."/>
            <person name="Wang Z.W."/>
            <person name="Zhang Y.Q."/>
            <person name="Mitsuda N."/>
            <person name="Wang M."/>
            <person name="Liu G.H."/>
            <person name="Pecoraro L."/>
            <person name="Huang H.X."/>
            <person name="Xiao X.J."/>
            <person name="Lin M."/>
            <person name="Wu X.Y."/>
            <person name="Wu W.L."/>
            <person name="Chen Y.Y."/>
            <person name="Chang S.B."/>
            <person name="Sakamoto S."/>
            <person name="Ohme-Takagi M."/>
            <person name="Yagi M."/>
            <person name="Zeng S.J."/>
            <person name="Shen C.Y."/>
            <person name="Yeh C.M."/>
            <person name="Luo Y.B."/>
            <person name="Tsai W.C."/>
            <person name="Van de Peer Y."/>
            <person name="Liu Z.J."/>
        </authorList>
    </citation>
    <scope>NUCLEOTIDE SEQUENCE [LARGE SCALE GENOMIC DNA]</scope>
    <source>
        <strain evidence="5">cv. Shenzhen</strain>
        <tissue evidence="4">Stem</tissue>
    </source>
</reference>
<evidence type="ECO:0000259" key="3">
    <source>
        <dbReference type="PROSITE" id="PS50222"/>
    </source>
</evidence>
<dbReference type="InterPro" id="IPR011992">
    <property type="entry name" value="EF-hand-dom_pair"/>
</dbReference>
<dbReference type="Gene3D" id="1.10.238.10">
    <property type="entry name" value="EF-hand"/>
    <property type="match status" value="2"/>
</dbReference>
<dbReference type="Proteomes" id="UP000236161">
    <property type="component" value="Unassembled WGS sequence"/>
</dbReference>
<organism evidence="4 5">
    <name type="scientific">Apostasia shenzhenica</name>
    <dbReference type="NCBI Taxonomy" id="1088818"/>
    <lineage>
        <taxon>Eukaryota</taxon>
        <taxon>Viridiplantae</taxon>
        <taxon>Streptophyta</taxon>
        <taxon>Embryophyta</taxon>
        <taxon>Tracheophyta</taxon>
        <taxon>Spermatophyta</taxon>
        <taxon>Magnoliopsida</taxon>
        <taxon>Liliopsida</taxon>
        <taxon>Asparagales</taxon>
        <taxon>Orchidaceae</taxon>
        <taxon>Apostasioideae</taxon>
        <taxon>Apostasia</taxon>
    </lineage>
</organism>
<dbReference type="OrthoDB" id="26525at2759"/>